<dbReference type="PaxDb" id="2850-Phatr45576"/>
<accession>B7FY52</accession>
<reference evidence="3 4" key="1">
    <citation type="journal article" date="2008" name="Nature">
        <title>The Phaeodactylum genome reveals the evolutionary history of diatom genomes.</title>
        <authorList>
            <person name="Bowler C."/>
            <person name="Allen A.E."/>
            <person name="Badger J.H."/>
            <person name="Grimwood J."/>
            <person name="Jabbari K."/>
            <person name="Kuo A."/>
            <person name="Maheswari U."/>
            <person name="Martens C."/>
            <person name="Maumus F."/>
            <person name="Otillar R.P."/>
            <person name="Rayko E."/>
            <person name="Salamov A."/>
            <person name="Vandepoele K."/>
            <person name="Beszteri B."/>
            <person name="Gruber A."/>
            <person name="Heijde M."/>
            <person name="Katinka M."/>
            <person name="Mock T."/>
            <person name="Valentin K."/>
            <person name="Verret F."/>
            <person name="Berges J.A."/>
            <person name="Brownlee C."/>
            <person name="Cadoret J.P."/>
            <person name="Chiovitti A."/>
            <person name="Choi C.J."/>
            <person name="Coesel S."/>
            <person name="De Martino A."/>
            <person name="Detter J.C."/>
            <person name="Durkin C."/>
            <person name="Falciatore A."/>
            <person name="Fournet J."/>
            <person name="Haruta M."/>
            <person name="Huysman M.J."/>
            <person name="Jenkins B.D."/>
            <person name="Jiroutova K."/>
            <person name="Jorgensen R.E."/>
            <person name="Joubert Y."/>
            <person name="Kaplan A."/>
            <person name="Kroger N."/>
            <person name="Kroth P.G."/>
            <person name="La Roche J."/>
            <person name="Lindquist E."/>
            <person name="Lommer M."/>
            <person name="Martin-Jezequel V."/>
            <person name="Lopez P.J."/>
            <person name="Lucas S."/>
            <person name="Mangogna M."/>
            <person name="McGinnis K."/>
            <person name="Medlin L.K."/>
            <person name="Montsant A."/>
            <person name="Oudot-Le Secq M.P."/>
            <person name="Napoli C."/>
            <person name="Obornik M."/>
            <person name="Parker M.S."/>
            <person name="Petit J.L."/>
            <person name="Porcel B.M."/>
            <person name="Poulsen N."/>
            <person name="Robison M."/>
            <person name="Rychlewski L."/>
            <person name="Rynearson T.A."/>
            <person name="Schmutz J."/>
            <person name="Shapiro H."/>
            <person name="Siaut M."/>
            <person name="Stanley M."/>
            <person name="Sussman M.R."/>
            <person name="Taylor A.R."/>
            <person name="Vardi A."/>
            <person name="von Dassow P."/>
            <person name="Vyverman W."/>
            <person name="Willis A."/>
            <person name="Wyrwicz L.S."/>
            <person name="Rokhsar D.S."/>
            <person name="Weissenbach J."/>
            <person name="Armbrust E.V."/>
            <person name="Green B.R."/>
            <person name="Van de Peer Y."/>
            <person name="Grigoriev I.V."/>
        </authorList>
    </citation>
    <scope>NUCLEOTIDE SEQUENCE [LARGE SCALE GENOMIC DNA]</scope>
    <source>
        <strain evidence="3 4">CCAP 1055/1</strain>
    </source>
</reference>
<reference evidence="4" key="2">
    <citation type="submission" date="2008-08" db="EMBL/GenBank/DDBJ databases">
        <authorList>
            <consortium name="Diatom Consortium"/>
            <person name="Grigoriev I."/>
            <person name="Grimwood J."/>
            <person name="Kuo A."/>
            <person name="Otillar R.P."/>
            <person name="Salamov A."/>
            <person name="Detter J.C."/>
            <person name="Lindquist E."/>
            <person name="Shapiro H."/>
            <person name="Lucas S."/>
            <person name="Glavina del Rio T."/>
            <person name="Pitluck S."/>
            <person name="Rokhsar D."/>
            <person name="Bowler C."/>
        </authorList>
    </citation>
    <scope>GENOME REANNOTATION</scope>
    <source>
        <strain evidence="4">CCAP 1055/1</strain>
    </source>
</reference>
<feature type="compositionally biased region" description="Basic residues" evidence="2">
    <location>
        <begin position="461"/>
        <end position="472"/>
    </location>
</feature>
<name>B7FY52_PHATC</name>
<proteinExistence type="predicted"/>
<protein>
    <submittedName>
        <fullName evidence="3">Uncharacterized protein</fullName>
    </submittedName>
</protein>
<gene>
    <name evidence="3" type="ORF">PHATRDRAFT_45576</name>
</gene>
<dbReference type="AlphaFoldDB" id="B7FY52"/>
<dbReference type="EMBL" id="CM000610">
    <property type="protein sequence ID" value="EEC48860.1"/>
    <property type="molecule type" value="Genomic_DNA"/>
</dbReference>
<dbReference type="RefSeq" id="XP_002179874.1">
    <property type="nucleotide sequence ID" value="XM_002179838.1"/>
</dbReference>
<dbReference type="Pfam" id="PF13500">
    <property type="entry name" value="AAA_26"/>
    <property type="match status" value="1"/>
</dbReference>
<keyword evidence="1" id="KW-0315">Glutamine amidotransferase</keyword>
<evidence type="ECO:0000313" key="4">
    <source>
        <dbReference type="Proteomes" id="UP000000759"/>
    </source>
</evidence>
<evidence type="ECO:0000256" key="1">
    <source>
        <dbReference type="ARBA" id="ARBA00022962"/>
    </source>
</evidence>
<dbReference type="Proteomes" id="UP000000759">
    <property type="component" value="Chromosome 7"/>
</dbReference>
<dbReference type="GeneID" id="7200634"/>
<dbReference type="PANTHER" id="PTHR21343">
    <property type="entry name" value="DETHIOBIOTIN SYNTHETASE"/>
    <property type="match status" value="1"/>
</dbReference>
<evidence type="ECO:0000313" key="3">
    <source>
        <dbReference type="EMBL" id="EEC48860.1"/>
    </source>
</evidence>
<dbReference type="Gene3D" id="3.40.50.300">
    <property type="entry name" value="P-loop containing nucleotide triphosphate hydrolases"/>
    <property type="match status" value="1"/>
</dbReference>
<dbReference type="eggNOG" id="ENOG502RX19">
    <property type="taxonomic scope" value="Eukaryota"/>
</dbReference>
<dbReference type="HOGENOM" id="CLU_557225_0_0_1"/>
<evidence type="ECO:0000256" key="2">
    <source>
        <dbReference type="SAM" id="MobiDB-lite"/>
    </source>
</evidence>
<dbReference type="PANTHER" id="PTHR21343:SF10">
    <property type="entry name" value="DRTGG DOMAIN-CONTAINING PROTEIN"/>
    <property type="match status" value="1"/>
</dbReference>
<organism evidence="3 4">
    <name type="scientific">Phaeodactylum tricornutum (strain CCAP 1055/1)</name>
    <dbReference type="NCBI Taxonomy" id="556484"/>
    <lineage>
        <taxon>Eukaryota</taxon>
        <taxon>Sar</taxon>
        <taxon>Stramenopiles</taxon>
        <taxon>Ochrophyta</taxon>
        <taxon>Bacillariophyta</taxon>
        <taxon>Bacillariophyceae</taxon>
        <taxon>Bacillariophycidae</taxon>
        <taxon>Naviculales</taxon>
        <taxon>Phaeodactylaceae</taxon>
        <taxon>Phaeodactylum</taxon>
    </lineage>
</organism>
<dbReference type="InterPro" id="IPR027417">
    <property type="entry name" value="P-loop_NTPase"/>
</dbReference>
<dbReference type="OrthoDB" id="426250at2759"/>
<keyword evidence="4" id="KW-1185">Reference proteome</keyword>
<dbReference type="SUPFAM" id="SSF52540">
    <property type="entry name" value="P-loop containing nucleoside triphosphate hydrolases"/>
    <property type="match status" value="1"/>
</dbReference>
<dbReference type="InParanoid" id="B7FY52"/>
<dbReference type="KEGG" id="pti:PHATRDRAFT_45576"/>
<feature type="region of interest" description="Disordered" evidence="2">
    <location>
        <begin position="455"/>
        <end position="490"/>
    </location>
</feature>
<sequence length="490" mass="54025">MMKEGAESSSVVWESRMSLLSLFDSRRRFEKFDNRKDYSVCLGLALLYGSWNKSCASPAFEEKSRALLSRLLAESTDGLIIHRYAAMVEIDSTDEDLEFCIGDGDSFVKRLALPPKDMPAFAILCHTKGVDNTNLRYISSVQASTILSAICKSKVDTRAANLHPLRKAIESVEDEYDLSVVPHKSCESLRIFIAGDRSSVGKSSVCLGILGNLLHTGYPASSLAYIKPATQSEATQLIERYCLKNDIRCVPVGPLVYYRGFTRAFLAGETDSTEELLASCGRAVDRVSRGKQIVLIDGVGFPAVGSICGTDNAQVLRACSYPFSETQRRNMGVVLVGGVGVGGAIDSFNMNAAYFEQSRVKVLGAIFNKLPETGFYSLENCRAQVSAYFRQNEKQVRLGRELFGFVPLYPFHSKSDSMSITEDFIEVFGAHVDIQGILRESAKLKEAGDMNISSRVEPDVKRRKLSTTRPKRRREEIEALAVKSGAKKSA</sequence>